<dbReference type="InterPro" id="IPR001314">
    <property type="entry name" value="Peptidase_S1A"/>
</dbReference>
<accession>A0AAQ5X6K9</accession>
<dbReference type="PROSITE" id="PS00021">
    <property type="entry name" value="KRINGLE_1"/>
    <property type="match status" value="1"/>
</dbReference>
<feature type="signal peptide" evidence="12">
    <location>
        <begin position="1"/>
        <end position="23"/>
    </location>
</feature>
<dbReference type="GO" id="GO:0016020">
    <property type="term" value="C:membrane"/>
    <property type="evidence" value="ECO:0007669"/>
    <property type="project" value="InterPro"/>
</dbReference>
<evidence type="ECO:0000256" key="10">
    <source>
        <dbReference type="PROSITE-ProRule" id="PRU00121"/>
    </source>
</evidence>
<evidence type="ECO:0000259" key="14">
    <source>
        <dbReference type="PROSITE" id="PS50240"/>
    </source>
</evidence>
<evidence type="ECO:0000256" key="11">
    <source>
        <dbReference type="PROSITE-ProRule" id="PRU00196"/>
    </source>
</evidence>
<dbReference type="SUPFAM" id="SSF56487">
    <property type="entry name" value="SRCR-like"/>
    <property type="match status" value="3"/>
</dbReference>
<comment type="subcellular location">
    <subcellularLocation>
        <location evidence="2">Secreted</location>
    </subcellularLocation>
</comment>
<dbReference type="SMART" id="SM00020">
    <property type="entry name" value="Tryp_SPc"/>
    <property type="match status" value="1"/>
</dbReference>
<feature type="disulfide bond" evidence="11">
    <location>
        <begin position="147"/>
        <end position="211"/>
    </location>
</feature>
<dbReference type="FunFam" id="2.40.10.10:FF:000054">
    <property type="entry name" value="Complement C1r subcomponent"/>
    <property type="match status" value="1"/>
</dbReference>
<dbReference type="InterPro" id="IPR036772">
    <property type="entry name" value="SRCR-like_dom_sf"/>
</dbReference>
<dbReference type="AlphaFoldDB" id="A0AAQ5X6K9"/>
<evidence type="ECO:0000259" key="15">
    <source>
        <dbReference type="PROSITE" id="PS50287"/>
    </source>
</evidence>
<dbReference type="InterPro" id="IPR013806">
    <property type="entry name" value="Kringle-like"/>
</dbReference>
<dbReference type="Gene3D" id="2.40.20.10">
    <property type="entry name" value="Plasminogen Kringle 4"/>
    <property type="match status" value="1"/>
</dbReference>
<dbReference type="PANTHER" id="PTHR48071">
    <property type="entry name" value="SRCR DOMAIN-CONTAINING PROTEIN"/>
    <property type="match status" value="1"/>
</dbReference>
<feature type="disulfide bond" evidence="11">
    <location>
        <begin position="419"/>
        <end position="429"/>
    </location>
</feature>
<dbReference type="PROSITE" id="PS50240">
    <property type="entry name" value="TRYPSIN_DOM"/>
    <property type="match status" value="1"/>
</dbReference>
<dbReference type="InterPro" id="IPR043504">
    <property type="entry name" value="Peptidase_S1_PA_chymotrypsin"/>
</dbReference>
<feature type="disulfide bond" evidence="11">
    <location>
        <begin position="256"/>
        <end position="320"/>
    </location>
</feature>
<feature type="domain" description="Peptidase S1" evidence="14">
    <location>
        <begin position="483"/>
        <end position="719"/>
    </location>
</feature>
<dbReference type="InterPro" id="IPR000001">
    <property type="entry name" value="Kringle"/>
</dbReference>
<feature type="chain" id="PRO_5043377941" description="Neurotrypsin" evidence="12">
    <location>
        <begin position="24"/>
        <end position="783"/>
    </location>
</feature>
<keyword evidence="6 12" id="KW-0732">Signal</keyword>
<dbReference type="Pfam" id="PF00051">
    <property type="entry name" value="Kringle"/>
    <property type="match status" value="1"/>
</dbReference>
<name>A0AAQ5X6K9_AMPOC</name>
<dbReference type="InterPro" id="IPR009003">
    <property type="entry name" value="Peptidase_S1_PA"/>
</dbReference>
<dbReference type="Proteomes" id="UP001501940">
    <property type="component" value="Chromosome 18"/>
</dbReference>
<evidence type="ECO:0000256" key="7">
    <source>
        <dbReference type="ARBA" id="ARBA00023157"/>
    </source>
</evidence>
<comment type="function">
    <text evidence="1">Plays a role in neuronal plasticity and the proteolytic action may subserve structural reorganizations associated with learning and memory operations.</text>
</comment>
<dbReference type="PROSITE" id="PS50070">
    <property type="entry name" value="KRINGLE_2"/>
    <property type="match status" value="1"/>
</dbReference>
<dbReference type="GO" id="GO:0006508">
    <property type="term" value="P:proteolysis"/>
    <property type="evidence" value="ECO:0007669"/>
    <property type="project" value="InterPro"/>
</dbReference>
<dbReference type="SUPFAM" id="SSF50494">
    <property type="entry name" value="Trypsin-like serine proteases"/>
    <property type="match status" value="1"/>
</dbReference>
<dbReference type="SMART" id="SM00202">
    <property type="entry name" value="SR"/>
    <property type="match status" value="3"/>
</dbReference>
<dbReference type="SUPFAM" id="SSF57440">
    <property type="entry name" value="Kringle-like"/>
    <property type="match status" value="1"/>
</dbReference>
<dbReference type="Gene3D" id="3.10.250.10">
    <property type="entry name" value="SRCR-like domain"/>
    <property type="match status" value="3"/>
</dbReference>
<dbReference type="FunFam" id="3.10.250.10:FF:000001">
    <property type="entry name" value="Lysyl oxidase 4 isoform X1"/>
    <property type="match status" value="1"/>
</dbReference>
<dbReference type="InterPro" id="IPR001190">
    <property type="entry name" value="SRCR"/>
</dbReference>
<dbReference type="SMART" id="SM00130">
    <property type="entry name" value="KR"/>
    <property type="match status" value="1"/>
</dbReference>
<feature type="domain" description="SRCR" evidence="15">
    <location>
        <begin position="122"/>
        <end position="222"/>
    </location>
</feature>
<dbReference type="InterPro" id="IPR038178">
    <property type="entry name" value="Kringle_sf"/>
</dbReference>
<keyword evidence="8" id="KW-0325">Glycoprotein</keyword>
<evidence type="ECO:0000256" key="4">
    <source>
        <dbReference type="ARBA" id="ARBA00022525"/>
    </source>
</evidence>
<keyword evidence="5 10" id="KW-0420">Kringle</keyword>
<dbReference type="Pfam" id="PF00530">
    <property type="entry name" value="SRCR"/>
    <property type="match status" value="3"/>
</dbReference>
<evidence type="ECO:0000256" key="1">
    <source>
        <dbReference type="ARBA" id="ARBA00002744"/>
    </source>
</evidence>
<dbReference type="Pfam" id="PF00089">
    <property type="entry name" value="Trypsin"/>
    <property type="match status" value="1"/>
</dbReference>
<feature type="domain" description="SRCR" evidence="15">
    <location>
        <begin position="231"/>
        <end position="331"/>
    </location>
</feature>
<feature type="disulfide bond" evidence="11">
    <location>
        <begin position="160"/>
        <end position="221"/>
    </location>
</feature>
<feature type="domain" description="SRCR" evidence="15">
    <location>
        <begin position="352"/>
        <end position="450"/>
    </location>
</feature>
<proteinExistence type="predicted"/>
<feature type="disulfide bond" evidence="11">
    <location>
        <begin position="300"/>
        <end position="310"/>
    </location>
</feature>
<sequence length="783" mass="84460">MALTSREMLSLMGTACLWLPLLAEMVAEDSYLNEVQNSVPLSCSEGFTELGYYNGTVSQTDSGALCLKWTEFPDYVMQYPGRGLGDHSYCRNPDRESNPWCFFRQNSGAIGWAYCDCHQGAARLVGSSSSGSGRVEVYLNGQWGAVCDSHWTDRDASVICRQLGLGDIGTALQHSQFGSGSGLFHYERLGCRGDENTLSNCRSRTFVTGDCSHGNEAAVVCAPPEGSGPPLRLVGGEEDFEGRVEVFHAGRWGSVCDDQWDDRDAEVVCRQLGYRGHAEVVSDGTFGEGAGLILLDDVHCEGSETSLLDCKRGIWGRTDCSHSEDVGVRCRGRSSQETNEVPVIAPSTGPLVRLVGGSSRKEGRVEVYLHGDWGSICDSGWNDLNAVVVCRQLGHSGGAVAAGGFGQGKGPIHLDQVRCTGKEEFLGECPSLGQSIQGCRRKEDAGVRCDVKQRESAVQVQPQERSCGLRKLVEEEGKRRNQGEESTLRTTWPWQVSVWLQSQSQDDGPLCSGTLIGPCWALTSASCVTRFGSDPSRYVVRIGGSEQSLTPQRVVVHRKFKGQSGGHDLALLKLPSSKGHCLTFDPNTNAACLPAADVSTGGNAPASCVVMVTAGWAGPDSVVASWVPLMSSWQCKKRYGDSFSSHGTLCAGSPPDTSILHGDGCQGNSGGGLLCQEETDGRWVLTGVVAGGYGCSDPSSPALYTRVSRFRSWINEVTAAPAEEPHARAQTQQVDNDITHVHRKLKRTHEQQLTNEINEIKHTYPSHTSQHAHAKHTNTPTVV</sequence>
<evidence type="ECO:0000256" key="8">
    <source>
        <dbReference type="ARBA" id="ARBA00023180"/>
    </source>
</evidence>
<reference evidence="16" key="3">
    <citation type="submission" date="2025-09" db="UniProtKB">
        <authorList>
            <consortium name="Ensembl"/>
        </authorList>
    </citation>
    <scope>IDENTIFICATION</scope>
</reference>
<evidence type="ECO:0000313" key="16">
    <source>
        <dbReference type="Ensembl" id="ENSAOCP00000036913.1"/>
    </source>
</evidence>
<dbReference type="PRINTS" id="PR00722">
    <property type="entry name" value="CHYMOTRYPSIN"/>
</dbReference>
<dbReference type="Gene3D" id="2.40.10.10">
    <property type="entry name" value="Trypsin-like serine proteases"/>
    <property type="match status" value="2"/>
</dbReference>
<evidence type="ECO:0000256" key="5">
    <source>
        <dbReference type="ARBA" id="ARBA00022572"/>
    </source>
</evidence>
<dbReference type="PROSITE" id="PS00420">
    <property type="entry name" value="SRCR_1"/>
    <property type="match status" value="2"/>
</dbReference>
<evidence type="ECO:0000256" key="6">
    <source>
        <dbReference type="ARBA" id="ARBA00022729"/>
    </source>
</evidence>
<feature type="disulfide bond" evidence="11">
    <location>
        <begin position="269"/>
        <end position="330"/>
    </location>
</feature>
<dbReference type="GO" id="GO:0004252">
    <property type="term" value="F:serine-type endopeptidase activity"/>
    <property type="evidence" value="ECO:0007669"/>
    <property type="project" value="InterPro"/>
</dbReference>
<dbReference type="PANTHER" id="PTHR48071:SF4">
    <property type="entry name" value="NEUROTRYPSIN-RELATED"/>
    <property type="match status" value="1"/>
</dbReference>
<keyword evidence="4" id="KW-0964">Secreted</keyword>
<protein>
    <recommendedName>
        <fullName evidence="3">Neurotrypsin</fullName>
    </recommendedName>
    <alternativeName>
        <fullName evidence="9">Serine protease 12</fullName>
    </alternativeName>
</protein>
<evidence type="ECO:0000256" key="3">
    <source>
        <dbReference type="ARBA" id="ARBA00017669"/>
    </source>
</evidence>
<evidence type="ECO:0000313" key="17">
    <source>
        <dbReference type="Proteomes" id="UP001501940"/>
    </source>
</evidence>
<organism evidence="16 17">
    <name type="scientific">Amphiprion ocellaris</name>
    <name type="common">Clown anemonefish</name>
    <dbReference type="NCBI Taxonomy" id="80972"/>
    <lineage>
        <taxon>Eukaryota</taxon>
        <taxon>Metazoa</taxon>
        <taxon>Chordata</taxon>
        <taxon>Craniata</taxon>
        <taxon>Vertebrata</taxon>
        <taxon>Euteleostomi</taxon>
        <taxon>Actinopterygii</taxon>
        <taxon>Neopterygii</taxon>
        <taxon>Teleostei</taxon>
        <taxon>Neoteleostei</taxon>
        <taxon>Acanthomorphata</taxon>
        <taxon>Ovalentaria</taxon>
        <taxon>Pomacentridae</taxon>
        <taxon>Amphiprion</taxon>
    </lineage>
</organism>
<dbReference type="InterPro" id="IPR001254">
    <property type="entry name" value="Trypsin_dom"/>
</dbReference>
<dbReference type="PRINTS" id="PR00258">
    <property type="entry name" value="SPERACTRCPTR"/>
</dbReference>
<dbReference type="FunFam" id="3.10.250.10:FF:000035">
    <property type="entry name" value="Lysyl oxidase-like 2"/>
    <property type="match status" value="1"/>
</dbReference>
<dbReference type="CDD" id="cd00190">
    <property type="entry name" value="Tryp_SPc"/>
    <property type="match status" value="1"/>
</dbReference>
<reference evidence="16 17" key="1">
    <citation type="submission" date="2022-01" db="EMBL/GenBank/DDBJ databases">
        <title>A chromosome-scale genome assembly of the false clownfish, Amphiprion ocellaris.</title>
        <authorList>
            <person name="Ryu T."/>
        </authorList>
    </citation>
    <scope>NUCLEOTIDE SEQUENCE [LARGE SCALE GENOMIC DNA]</scope>
</reference>
<reference evidence="16" key="2">
    <citation type="submission" date="2025-08" db="UniProtKB">
        <authorList>
            <consortium name="Ensembl"/>
        </authorList>
    </citation>
    <scope>IDENTIFICATION</scope>
</reference>
<dbReference type="Ensembl" id="ENSAOCT00000068718.1">
    <property type="protein sequence ID" value="ENSAOCP00000036913.1"/>
    <property type="gene ID" value="ENSAOCG00000023541.2"/>
</dbReference>
<dbReference type="GeneTree" id="ENSGT00940000164412"/>
<evidence type="ECO:0000256" key="12">
    <source>
        <dbReference type="SAM" id="SignalP"/>
    </source>
</evidence>
<comment type="caution">
    <text evidence="11">Lacks conserved residue(s) required for the propagation of feature annotation.</text>
</comment>
<evidence type="ECO:0000259" key="13">
    <source>
        <dbReference type="PROSITE" id="PS50070"/>
    </source>
</evidence>
<dbReference type="GO" id="GO:0005576">
    <property type="term" value="C:extracellular region"/>
    <property type="evidence" value="ECO:0007669"/>
    <property type="project" value="UniProtKB-SubCell"/>
</dbReference>
<feature type="domain" description="Kringle" evidence="13">
    <location>
        <begin position="53"/>
        <end position="120"/>
    </location>
</feature>
<feature type="disulfide bond" evidence="11">
    <location>
        <begin position="191"/>
        <end position="201"/>
    </location>
</feature>
<evidence type="ECO:0000256" key="2">
    <source>
        <dbReference type="ARBA" id="ARBA00004613"/>
    </source>
</evidence>
<keyword evidence="17" id="KW-1185">Reference proteome</keyword>
<dbReference type="FunFam" id="3.10.250.10:FF:000011">
    <property type="entry name" value="Scavenger receptor class A member 5"/>
    <property type="match status" value="1"/>
</dbReference>
<keyword evidence="7 11" id="KW-1015">Disulfide bond</keyword>
<dbReference type="InterPro" id="IPR018056">
    <property type="entry name" value="Kringle_CS"/>
</dbReference>
<dbReference type="PROSITE" id="PS50287">
    <property type="entry name" value="SRCR_2"/>
    <property type="match status" value="3"/>
</dbReference>
<evidence type="ECO:0000256" key="9">
    <source>
        <dbReference type="ARBA" id="ARBA00030576"/>
    </source>
</evidence>